<accession>A0A0G0JW91</accession>
<keyword evidence="1" id="KW-0812">Transmembrane</keyword>
<dbReference type="InterPro" id="IPR027981">
    <property type="entry name" value="DUF4446"/>
</dbReference>
<sequence>MYSVGGITLLDLVLVVWLGILSFFIWKNKKFLTSFLPTTNGKTSEISLLDKFKEVLAEVEELKKKTNISSQNIKGLTLDGLGHTQKVFLSRYNPYGDTGGDQSFTTVFLDGKGTGIMLTSLHTRAGTRIYAKNIIDGKSEIGLSKEETEILKQALEN</sequence>
<dbReference type="EMBL" id="LBUP01000001">
    <property type="protein sequence ID" value="KKQ67385.1"/>
    <property type="molecule type" value="Genomic_DNA"/>
</dbReference>
<evidence type="ECO:0008006" key="4">
    <source>
        <dbReference type="Google" id="ProtNLM"/>
    </source>
</evidence>
<comment type="caution">
    <text evidence="2">The sequence shown here is derived from an EMBL/GenBank/DDBJ whole genome shotgun (WGS) entry which is preliminary data.</text>
</comment>
<evidence type="ECO:0000256" key="1">
    <source>
        <dbReference type="SAM" id="Phobius"/>
    </source>
</evidence>
<keyword evidence="1" id="KW-1133">Transmembrane helix</keyword>
<feature type="transmembrane region" description="Helical" evidence="1">
    <location>
        <begin position="6"/>
        <end position="26"/>
    </location>
</feature>
<evidence type="ECO:0000313" key="3">
    <source>
        <dbReference type="Proteomes" id="UP000034235"/>
    </source>
</evidence>
<protein>
    <recommendedName>
        <fullName evidence="4">DUF4446 domain-containing protein</fullName>
    </recommendedName>
</protein>
<evidence type="ECO:0000313" key="2">
    <source>
        <dbReference type="EMBL" id="KKQ67385.1"/>
    </source>
</evidence>
<gene>
    <name evidence="2" type="ORF">US86_C0001G0312</name>
</gene>
<reference evidence="2 3" key="1">
    <citation type="journal article" date="2015" name="Nature">
        <title>rRNA introns, odd ribosomes, and small enigmatic genomes across a large radiation of phyla.</title>
        <authorList>
            <person name="Brown C.T."/>
            <person name="Hug L.A."/>
            <person name="Thomas B.C."/>
            <person name="Sharon I."/>
            <person name="Castelle C.J."/>
            <person name="Singh A."/>
            <person name="Wilkins M.J."/>
            <person name="Williams K.H."/>
            <person name="Banfield J.F."/>
        </authorList>
    </citation>
    <scope>NUCLEOTIDE SEQUENCE [LARGE SCALE GENOMIC DNA]</scope>
</reference>
<proteinExistence type="predicted"/>
<name>A0A0G0JW91_9BACT</name>
<organism evidence="2 3">
    <name type="scientific">Candidatus Daviesbacteria bacterium GW2011_GWA2_38_24</name>
    <dbReference type="NCBI Taxonomy" id="1618422"/>
    <lineage>
        <taxon>Bacteria</taxon>
        <taxon>Candidatus Daviesiibacteriota</taxon>
    </lineage>
</organism>
<keyword evidence="1" id="KW-0472">Membrane</keyword>
<dbReference type="Pfam" id="PF14584">
    <property type="entry name" value="DUF4446"/>
    <property type="match status" value="1"/>
</dbReference>
<dbReference type="Proteomes" id="UP000034235">
    <property type="component" value="Unassembled WGS sequence"/>
</dbReference>
<dbReference type="AlphaFoldDB" id="A0A0G0JW91"/>